<dbReference type="Gene3D" id="3.30.565.10">
    <property type="entry name" value="Histidine kinase-like ATPase, C-terminal domain"/>
    <property type="match status" value="1"/>
</dbReference>
<dbReference type="InterPro" id="IPR042120">
    <property type="entry name" value="MutL_C_dimsub"/>
</dbReference>
<feature type="compositionally biased region" description="Low complexity" evidence="3">
    <location>
        <begin position="447"/>
        <end position="468"/>
    </location>
</feature>
<dbReference type="CDD" id="cd16926">
    <property type="entry name" value="HATPase_MutL-MLH-PMS-like"/>
    <property type="match status" value="1"/>
</dbReference>
<dbReference type="Proteomes" id="UP000653454">
    <property type="component" value="Unassembled WGS sequence"/>
</dbReference>
<sequence length="889" mass="100728">MSSKELETNAESKSIKAINGDTVHKICSGQVVLSLAVAVKELVENSLDAAATNVEVKLKNYGIDLIEVSDNGTGVTEDNFSALTMKYHTSKLNEYADLLGVSSFGFRGEALSSLCALANLTVTTRHNSSDFATKIEYDHKGNIVKKTLCSRQVGTTVTLTDLFSSLPVRQKEFHKNAKREFNKMTQLLYAYCLISLGVKITCTNQTSSNAKSVVVATQGTGTYKDNIACVFGTKQLFSLLELKPEYEPNIKENILKGLSREINEMEESVNIEDVEIDLSEDSNETEGTDKLTQDTCSQVSTMSQGCRNGTVPIEFTGLISSCAHGSGRSSTDRQFYYVNSRPCEPQKVIKLINEVYRQYNPNQYPFVFLNINLDRSTVDVNVTPDKRQVFLIKEKIIMDVVKCSMLKLFESIPRTLKVENLSQRSTEEVKPDVDQPRVFNSFLQRFSSKASSSKNNKQNTTNLQNSSSELKRKSTTMLDFVSSKAKRNDSYDKDESIYENNHKENQVAVNLHDSLIDIDEIKLEDKYNKDNLEKNCTEDHCETINETVEKKKEDQNTKITNVNVIEEKSSAIIYLEATNQLPETQIRTLDDIVLKSHTTVCKNKNLKQNYSPKKVTEKILAPTTKAVKTDKEDLGNHNRRTVTLKTSLEHVTALAEIYNKRKSKDTPERVKFRSAINPVFNKKCEEELSREISKNSFKEMLVIGQFNLGFIITKLDDDLFIIDQHATDEIYNFETLQKTTELTSQKLVIPQQLELTGVNEQILMDNLPVFKKNGFTFDIDENELPTKRVKLLTLPMSKNWIFGKEDIEELLFMLRESPSSQHARPSRVRAMFASRACRKSVMIGTALARADMRRLVDHMAEIDKPWNCPHGRPTIRHLVNLAMVHTKDE</sequence>
<dbReference type="Gene3D" id="3.30.1540.20">
    <property type="entry name" value="MutL, C-terminal domain, dimerisation subdomain"/>
    <property type="match status" value="1"/>
</dbReference>
<dbReference type="GO" id="GO:0140664">
    <property type="term" value="F:ATP-dependent DNA damage sensor activity"/>
    <property type="evidence" value="ECO:0007669"/>
    <property type="project" value="InterPro"/>
</dbReference>
<dbReference type="SMART" id="SM01340">
    <property type="entry name" value="DNA_mis_repair"/>
    <property type="match status" value="1"/>
</dbReference>
<dbReference type="InterPro" id="IPR013507">
    <property type="entry name" value="DNA_mismatch_S5_2-like"/>
</dbReference>
<dbReference type="InterPro" id="IPR036890">
    <property type="entry name" value="HATPase_C_sf"/>
</dbReference>
<dbReference type="InterPro" id="IPR014762">
    <property type="entry name" value="DNA_mismatch_repair_CS"/>
</dbReference>
<comment type="caution">
    <text evidence="6">The sequence shown here is derived from an EMBL/GenBank/DDBJ whole genome shotgun (WGS) entry which is preliminary data.</text>
</comment>
<dbReference type="GO" id="GO:0016887">
    <property type="term" value="F:ATP hydrolysis activity"/>
    <property type="evidence" value="ECO:0007669"/>
    <property type="project" value="InterPro"/>
</dbReference>
<accession>A0A8S4CU57</accession>
<dbReference type="InterPro" id="IPR020568">
    <property type="entry name" value="Ribosomal_Su5_D2-typ_SF"/>
</dbReference>
<dbReference type="AlphaFoldDB" id="A0A8S4CU57"/>
<feature type="domain" description="DNA mismatch repair protein S5" evidence="5">
    <location>
        <begin position="227"/>
        <end position="410"/>
    </location>
</feature>
<dbReference type="Gene3D" id="3.30.230.10">
    <property type="match status" value="1"/>
</dbReference>
<dbReference type="PROSITE" id="PS00058">
    <property type="entry name" value="DNA_MISMATCH_REPAIR_1"/>
    <property type="match status" value="1"/>
</dbReference>
<dbReference type="PANTHER" id="PTHR10073">
    <property type="entry name" value="DNA MISMATCH REPAIR PROTEIN MLH, PMS, MUTL"/>
    <property type="match status" value="1"/>
</dbReference>
<dbReference type="FunFam" id="3.30.1370.100:FF:000001">
    <property type="entry name" value="Mismatch repair endonuclease pms1, putative"/>
    <property type="match status" value="1"/>
</dbReference>
<dbReference type="PANTHER" id="PTHR10073:SF52">
    <property type="entry name" value="MISMATCH REPAIR ENDONUCLEASE PMS2"/>
    <property type="match status" value="1"/>
</dbReference>
<evidence type="ECO:0000256" key="2">
    <source>
        <dbReference type="ARBA" id="ARBA00022763"/>
    </source>
</evidence>
<organism evidence="6 7">
    <name type="scientific">Plutella xylostella</name>
    <name type="common">Diamondback moth</name>
    <name type="synonym">Plutella maculipennis</name>
    <dbReference type="NCBI Taxonomy" id="51655"/>
    <lineage>
        <taxon>Eukaryota</taxon>
        <taxon>Metazoa</taxon>
        <taxon>Ecdysozoa</taxon>
        <taxon>Arthropoda</taxon>
        <taxon>Hexapoda</taxon>
        <taxon>Insecta</taxon>
        <taxon>Pterygota</taxon>
        <taxon>Neoptera</taxon>
        <taxon>Endopterygota</taxon>
        <taxon>Lepidoptera</taxon>
        <taxon>Glossata</taxon>
        <taxon>Ditrysia</taxon>
        <taxon>Yponomeutoidea</taxon>
        <taxon>Plutellidae</taxon>
        <taxon>Plutella</taxon>
    </lineage>
</organism>
<dbReference type="InterPro" id="IPR014721">
    <property type="entry name" value="Ribsml_uS5_D2-typ_fold_subgr"/>
</dbReference>
<proteinExistence type="inferred from homology"/>
<dbReference type="InterPro" id="IPR014790">
    <property type="entry name" value="MutL_C"/>
</dbReference>
<feature type="region of interest" description="Disordered" evidence="3">
    <location>
        <begin position="447"/>
        <end position="471"/>
    </location>
</feature>
<dbReference type="InterPro" id="IPR037198">
    <property type="entry name" value="MutL_C_sf"/>
</dbReference>
<dbReference type="Gene3D" id="3.30.1370.100">
    <property type="entry name" value="MutL, C-terminal domain, regulatory subdomain"/>
    <property type="match status" value="1"/>
</dbReference>
<dbReference type="GO" id="GO:0032389">
    <property type="term" value="C:MutLalpha complex"/>
    <property type="evidence" value="ECO:0007669"/>
    <property type="project" value="TreeGrafter"/>
</dbReference>
<evidence type="ECO:0000259" key="4">
    <source>
        <dbReference type="SMART" id="SM00853"/>
    </source>
</evidence>
<dbReference type="InterPro" id="IPR002099">
    <property type="entry name" value="MutL/Mlh/PMS"/>
</dbReference>
<dbReference type="SUPFAM" id="SSF55874">
    <property type="entry name" value="ATPase domain of HSP90 chaperone/DNA topoisomerase II/histidine kinase"/>
    <property type="match status" value="1"/>
</dbReference>
<dbReference type="InterPro" id="IPR038973">
    <property type="entry name" value="MutL/Mlh/Pms-like"/>
</dbReference>
<dbReference type="SUPFAM" id="SSF118116">
    <property type="entry name" value="DNA mismatch repair protein MutL"/>
    <property type="match status" value="1"/>
</dbReference>
<gene>
    <name evidence="6" type="ORF">PLXY2_LOCUS68</name>
</gene>
<name>A0A8S4CU57_PLUXY</name>
<dbReference type="GO" id="GO:0006298">
    <property type="term" value="P:mismatch repair"/>
    <property type="evidence" value="ECO:0007669"/>
    <property type="project" value="InterPro"/>
</dbReference>
<protein>
    <submittedName>
        <fullName evidence="6">(diamondback moth) hypothetical protein</fullName>
    </submittedName>
</protein>
<evidence type="ECO:0000313" key="6">
    <source>
        <dbReference type="EMBL" id="CAG9087653.1"/>
    </source>
</evidence>
<evidence type="ECO:0000256" key="1">
    <source>
        <dbReference type="ARBA" id="ARBA00006082"/>
    </source>
</evidence>
<dbReference type="GO" id="GO:0030983">
    <property type="term" value="F:mismatched DNA binding"/>
    <property type="evidence" value="ECO:0007669"/>
    <property type="project" value="InterPro"/>
</dbReference>
<keyword evidence="2" id="KW-0227">DNA damage</keyword>
<evidence type="ECO:0000259" key="5">
    <source>
        <dbReference type="SMART" id="SM01340"/>
    </source>
</evidence>
<dbReference type="Pfam" id="PF13589">
    <property type="entry name" value="HATPase_c_3"/>
    <property type="match status" value="1"/>
</dbReference>
<dbReference type="GO" id="GO:0005524">
    <property type="term" value="F:ATP binding"/>
    <property type="evidence" value="ECO:0007669"/>
    <property type="project" value="InterPro"/>
</dbReference>
<dbReference type="SMART" id="SM00853">
    <property type="entry name" value="MutL_C"/>
    <property type="match status" value="1"/>
</dbReference>
<dbReference type="FunFam" id="3.30.565.10:FF:000014">
    <property type="entry name" value="Mismatch repair endonuclease pms1, putative"/>
    <property type="match status" value="1"/>
</dbReference>
<dbReference type="InterPro" id="IPR042121">
    <property type="entry name" value="MutL_C_regsub"/>
</dbReference>
<dbReference type="NCBIfam" id="TIGR00585">
    <property type="entry name" value="mutl"/>
    <property type="match status" value="1"/>
</dbReference>
<dbReference type="EMBL" id="CAJHNJ030000001">
    <property type="protein sequence ID" value="CAG9087653.1"/>
    <property type="molecule type" value="Genomic_DNA"/>
</dbReference>
<reference evidence="6" key="1">
    <citation type="submission" date="2020-11" db="EMBL/GenBank/DDBJ databases">
        <authorList>
            <person name="Whiteford S."/>
        </authorList>
    </citation>
    <scope>NUCLEOTIDE SEQUENCE</scope>
</reference>
<dbReference type="SUPFAM" id="SSF54211">
    <property type="entry name" value="Ribosomal protein S5 domain 2-like"/>
    <property type="match status" value="1"/>
</dbReference>
<dbReference type="Pfam" id="PF08676">
    <property type="entry name" value="MutL_C"/>
    <property type="match status" value="1"/>
</dbReference>
<keyword evidence="7" id="KW-1185">Reference proteome</keyword>
<evidence type="ECO:0000256" key="3">
    <source>
        <dbReference type="SAM" id="MobiDB-lite"/>
    </source>
</evidence>
<dbReference type="Pfam" id="PF01119">
    <property type="entry name" value="DNA_mis_repair"/>
    <property type="match status" value="1"/>
</dbReference>
<evidence type="ECO:0000313" key="7">
    <source>
        <dbReference type="Proteomes" id="UP000653454"/>
    </source>
</evidence>
<comment type="similarity">
    <text evidence="1">Belongs to the DNA mismatch repair MutL/HexB family.</text>
</comment>
<dbReference type="CDD" id="cd03484">
    <property type="entry name" value="MutL_Trans_hPMS_2_like"/>
    <property type="match status" value="1"/>
</dbReference>
<feature type="domain" description="MutL C-terminal dimerisation" evidence="4">
    <location>
        <begin position="702"/>
        <end position="847"/>
    </location>
</feature>